<gene>
    <name evidence="11" type="ORF">GXP67_09955</name>
</gene>
<evidence type="ECO:0000256" key="4">
    <source>
        <dbReference type="ARBA" id="ARBA00022679"/>
    </source>
</evidence>
<reference evidence="11 12" key="1">
    <citation type="submission" date="2020-01" db="EMBL/GenBank/DDBJ databases">
        <authorList>
            <person name="Kim M.K."/>
        </authorList>
    </citation>
    <scope>NUCLEOTIDE SEQUENCE [LARGE SCALE GENOMIC DNA]</scope>
    <source>
        <strain evidence="11 12">172606-1</strain>
    </source>
</reference>
<dbReference type="PROSITE" id="PS50109">
    <property type="entry name" value="HIS_KIN"/>
    <property type="match status" value="1"/>
</dbReference>
<dbReference type="PANTHER" id="PTHR41523">
    <property type="entry name" value="TWO-COMPONENT SYSTEM SENSOR PROTEIN"/>
    <property type="match status" value="1"/>
</dbReference>
<evidence type="ECO:0000256" key="6">
    <source>
        <dbReference type="ARBA" id="ARBA00022777"/>
    </source>
</evidence>
<keyword evidence="7" id="KW-0067">ATP-binding</keyword>
<feature type="domain" description="Histidine kinase" evidence="10">
    <location>
        <begin position="541"/>
        <end position="734"/>
    </location>
</feature>
<keyword evidence="9" id="KW-0472">Membrane</keyword>
<dbReference type="InterPro" id="IPR003594">
    <property type="entry name" value="HATPase_dom"/>
</dbReference>
<evidence type="ECO:0000313" key="12">
    <source>
        <dbReference type="Proteomes" id="UP000480178"/>
    </source>
</evidence>
<dbReference type="RefSeq" id="WP_162442998.1">
    <property type="nucleotide sequence ID" value="NZ_CP048222.1"/>
</dbReference>
<dbReference type="GO" id="GO:0005524">
    <property type="term" value="F:ATP binding"/>
    <property type="evidence" value="ECO:0007669"/>
    <property type="project" value="UniProtKB-KW"/>
</dbReference>
<keyword evidence="6" id="KW-0418">Kinase</keyword>
<evidence type="ECO:0000256" key="7">
    <source>
        <dbReference type="ARBA" id="ARBA00022840"/>
    </source>
</evidence>
<organism evidence="11 12">
    <name type="scientific">Rhodocytophaga rosea</name>
    <dbReference type="NCBI Taxonomy" id="2704465"/>
    <lineage>
        <taxon>Bacteria</taxon>
        <taxon>Pseudomonadati</taxon>
        <taxon>Bacteroidota</taxon>
        <taxon>Cytophagia</taxon>
        <taxon>Cytophagales</taxon>
        <taxon>Rhodocytophagaceae</taxon>
        <taxon>Rhodocytophaga</taxon>
    </lineage>
</organism>
<keyword evidence="3" id="KW-0597">Phosphoprotein</keyword>
<keyword evidence="4" id="KW-0808">Transferase</keyword>
<dbReference type="InterPro" id="IPR005467">
    <property type="entry name" value="His_kinase_dom"/>
</dbReference>
<protein>
    <recommendedName>
        <fullName evidence="2">histidine kinase</fullName>
        <ecNumber evidence="2">2.7.13.3</ecNumber>
    </recommendedName>
</protein>
<dbReference type="SUPFAM" id="SSF48452">
    <property type="entry name" value="TPR-like"/>
    <property type="match status" value="2"/>
</dbReference>
<dbReference type="Proteomes" id="UP000480178">
    <property type="component" value="Chromosome"/>
</dbReference>
<feature type="repeat" description="TPR" evidence="8">
    <location>
        <begin position="236"/>
        <end position="269"/>
    </location>
</feature>
<dbReference type="Pfam" id="PF07568">
    <property type="entry name" value="HisKA_2"/>
    <property type="match status" value="1"/>
</dbReference>
<keyword evidence="12" id="KW-1185">Reference proteome</keyword>
<dbReference type="EMBL" id="CP048222">
    <property type="protein sequence ID" value="QHT66952.1"/>
    <property type="molecule type" value="Genomic_DNA"/>
</dbReference>
<dbReference type="InterPro" id="IPR011495">
    <property type="entry name" value="Sig_transdc_His_kin_sub2_dim/P"/>
</dbReference>
<keyword evidence="9" id="KW-0812">Transmembrane</keyword>
<dbReference type="Pfam" id="PF13424">
    <property type="entry name" value="TPR_12"/>
    <property type="match status" value="1"/>
</dbReference>
<dbReference type="GO" id="GO:0004673">
    <property type="term" value="F:protein histidine kinase activity"/>
    <property type="evidence" value="ECO:0007669"/>
    <property type="project" value="UniProtKB-EC"/>
</dbReference>
<accession>A0A6C0GGU6</accession>
<keyword evidence="5" id="KW-0547">Nucleotide-binding</keyword>
<dbReference type="InterPro" id="IPR011990">
    <property type="entry name" value="TPR-like_helical_dom_sf"/>
</dbReference>
<proteinExistence type="predicted"/>
<dbReference type="PROSITE" id="PS50005">
    <property type="entry name" value="TPR"/>
    <property type="match status" value="1"/>
</dbReference>
<dbReference type="SUPFAM" id="SSF55874">
    <property type="entry name" value="ATPase domain of HSP90 chaperone/DNA topoisomerase II/histidine kinase"/>
    <property type="match status" value="1"/>
</dbReference>
<dbReference type="Pfam" id="PF02518">
    <property type="entry name" value="HATPase_c"/>
    <property type="match status" value="1"/>
</dbReference>
<dbReference type="KEGG" id="rhoz:GXP67_09955"/>
<evidence type="ECO:0000256" key="5">
    <source>
        <dbReference type="ARBA" id="ARBA00022741"/>
    </source>
</evidence>
<dbReference type="InterPro" id="IPR036890">
    <property type="entry name" value="HATPase_C_sf"/>
</dbReference>
<evidence type="ECO:0000313" key="11">
    <source>
        <dbReference type="EMBL" id="QHT66952.1"/>
    </source>
</evidence>
<keyword evidence="9" id="KW-1133">Transmembrane helix</keyword>
<evidence type="ECO:0000256" key="3">
    <source>
        <dbReference type="ARBA" id="ARBA00022553"/>
    </source>
</evidence>
<name>A0A6C0GGU6_9BACT</name>
<keyword evidence="8" id="KW-0802">TPR repeat</keyword>
<dbReference type="Pfam" id="PF13181">
    <property type="entry name" value="TPR_8"/>
    <property type="match status" value="1"/>
</dbReference>
<dbReference type="Gene3D" id="1.25.40.10">
    <property type="entry name" value="Tetratricopeptide repeat domain"/>
    <property type="match status" value="1"/>
</dbReference>
<dbReference type="InterPro" id="IPR019734">
    <property type="entry name" value="TPR_rpt"/>
</dbReference>
<dbReference type="Gene3D" id="3.30.565.10">
    <property type="entry name" value="Histidine kinase-like ATPase, C-terminal domain"/>
    <property type="match status" value="1"/>
</dbReference>
<evidence type="ECO:0000256" key="8">
    <source>
        <dbReference type="PROSITE-ProRule" id="PRU00339"/>
    </source>
</evidence>
<dbReference type="Gene3D" id="3.30.450.20">
    <property type="entry name" value="PAS domain"/>
    <property type="match status" value="1"/>
</dbReference>
<dbReference type="PANTHER" id="PTHR41523:SF8">
    <property type="entry name" value="ETHYLENE RESPONSE SENSOR PROTEIN"/>
    <property type="match status" value="1"/>
</dbReference>
<sequence>MPVFAQAQSGKSYQELELLLQQSKADTNRVRLLLELGSYYLNKTDTPSAELDSAVARVRQAENLSMALRFYHGQANSYRILAKIYRKQGKTDKGKEYVNKAIQLFDTYHYLNDLGEAYFDLGGYYGLSGPEMNERIKWSEMALSTFQQAGNKLKVADCLKEIGDLYQIQGNTFKSLALLKEALQVYQSINHPRLQGIYDLLGDVSSSIGDYKEAIKYGMLALKTAEQAQDTTMQLATIYNRIGRTYHGMNEHEQARNYFEKSLQIAKKYNDINSIHILSSNIVHTLLKLNQPLQAQTFLQDILKKYPVTDIERRIFINFDFVSIYILLKNYKLAGQYCSALLSLVEGSKSVNHETQMFAYGFAINFFLVSQQYEQAYKYLPLHKALAEKSGALTSLSSNHLYWFKLDSAQGRYPSAIVHYQQHKALNDSLFNESKSKQIAQLQIQYETERKDQDIKLQKQNIQLLTKQGLLQQNQLQQANFVRNVTFGGIALLLIITGLLYNRYRLKQRSSQKLEAQQKEINAKNVSLQHLVTEKEWLLKEIHHRVKNNLQIVMSLLNSQSAYIDNDAAMLAIRDSQHRVQAISLIHQKLYQSENLSSIDIPTYISELVEYLRDFFDTSQRIRFDIQIDPVKMDVSYAVPLGLILNEAITNAIKYAFPAKREGQITILLKHTIQDLYQLSITDNGIGLPAHFDKNQNNSLGMSLMRGLSEDIDGSFSIESHTGTTILLCFAYTPAIRQYIGSINSEIPLETVDL</sequence>
<evidence type="ECO:0000259" key="10">
    <source>
        <dbReference type="PROSITE" id="PS50109"/>
    </source>
</evidence>
<dbReference type="SMART" id="SM00028">
    <property type="entry name" value="TPR"/>
    <property type="match status" value="3"/>
</dbReference>
<evidence type="ECO:0000256" key="2">
    <source>
        <dbReference type="ARBA" id="ARBA00012438"/>
    </source>
</evidence>
<comment type="catalytic activity">
    <reaction evidence="1">
        <text>ATP + protein L-histidine = ADP + protein N-phospho-L-histidine.</text>
        <dbReference type="EC" id="2.7.13.3"/>
    </reaction>
</comment>
<dbReference type="AlphaFoldDB" id="A0A6C0GGU6"/>
<evidence type="ECO:0000256" key="9">
    <source>
        <dbReference type="SAM" id="Phobius"/>
    </source>
</evidence>
<evidence type="ECO:0000256" key="1">
    <source>
        <dbReference type="ARBA" id="ARBA00000085"/>
    </source>
</evidence>
<dbReference type="SMART" id="SM00387">
    <property type="entry name" value="HATPase_c"/>
    <property type="match status" value="1"/>
</dbReference>
<feature type="transmembrane region" description="Helical" evidence="9">
    <location>
        <begin position="481"/>
        <end position="501"/>
    </location>
</feature>
<dbReference type="EC" id="2.7.13.3" evidence="2"/>